<reference evidence="3" key="1">
    <citation type="submission" date="2021-06" db="EMBL/GenBank/DDBJ databases">
        <authorList>
            <person name="Kallberg Y."/>
            <person name="Tangrot J."/>
            <person name="Rosling A."/>
        </authorList>
    </citation>
    <scope>NUCLEOTIDE SEQUENCE</scope>
    <source>
        <strain evidence="3">MA453B</strain>
    </source>
</reference>
<comment type="caution">
    <text evidence="3">The sequence shown here is derived from an EMBL/GenBank/DDBJ whole genome shotgun (WGS) entry which is preliminary data.</text>
</comment>
<dbReference type="AlphaFoldDB" id="A0A9N9EBF9"/>
<dbReference type="Gene3D" id="3.40.50.300">
    <property type="entry name" value="P-loop containing nucleotide triphosphate hydrolases"/>
    <property type="match status" value="1"/>
</dbReference>
<dbReference type="GO" id="GO:0003924">
    <property type="term" value="F:GTPase activity"/>
    <property type="evidence" value="ECO:0007669"/>
    <property type="project" value="InterPro"/>
</dbReference>
<evidence type="ECO:0000256" key="2">
    <source>
        <dbReference type="ARBA" id="ARBA00023134"/>
    </source>
</evidence>
<dbReference type="GO" id="GO:0005525">
    <property type="term" value="F:GTP binding"/>
    <property type="evidence" value="ECO:0007669"/>
    <property type="project" value="UniProtKB-KW"/>
</dbReference>
<accession>A0A9N9EBF9</accession>
<dbReference type="PROSITE" id="PS51421">
    <property type="entry name" value="RAS"/>
    <property type="match status" value="1"/>
</dbReference>
<proteinExistence type="predicted"/>
<dbReference type="InterPro" id="IPR005225">
    <property type="entry name" value="Small_GTP-bd"/>
</dbReference>
<protein>
    <submittedName>
        <fullName evidence="3">24631_t:CDS:1</fullName>
    </submittedName>
</protein>
<dbReference type="Pfam" id="PF00071">
    <property type="entry name" value="Ras"/>
    <property type="match status" value="1"/>
</dbReference>
<dbReference type="PANTHER" id="PTHR24070">
    <property type="entry name" value="RAS, DI-RAS, AND RHEB FAMILY MEMBERS OF SMALL GTPASE SUPERFAMILY"/>
    <property type="match status" value="1"/>
</dbReference>
<dbReference type="InterPro" id="IPR027417">
    <property type="entry name" value="P-loop_NTPase"/>
</dbReference>
<sequence>MMLYKLVVLGDGGVGKTALTIQVSRVDQRVQHLIKVWLTEIFFQLPEHVNAMTYDPTIEDSYRKQVVIDDHPCVLEVLDTAGQDGEGFLLVYSISSRSTFERVERFHDQIIRVKDNEPVPLMLVGNKCDKITEREVSREEGMNMARRLKCDFIESSAKTCVNVERAFYGVVKMIRQNREGGKDSRRSKKKAKCAIL</sequence>
<dbReference type="InterPro" id="IPR001806">
    <property type="entry name" value="Small_GTPase"/>
</dbReference>
<dbReference type="SMART" id="SM00175">
    <property type="entry name" value="RAB"/>
    <property type="match status" value="1"/>
</dbReference>
<dbReference type="Proteomes" id="UP000789405">
    <property type="component" value="Unassembled WGS sequence"/>
</dbReference>
<dbReference type="OrthoDB" id="5976022at2759"/>
<dbReference type="NCBIfam" id="TIGR00231">
    <property type="entry name" value="small_GTP"/>
    <property type="match status" value="1"/>
</dbReference>
<keyword evidence="4" id="KW-1185">Reference proteome</keyword>
<keyword evidence="2" id="KW-0342">GTP-binding</keyword>
<dbReference type="PRINTS" id="PR00449">
    <property type="entry name" value="RASTRNSFRMNG"/>
</dbReference>
<dbReference type="InterPro" id="IPR020849">
    <property type="entry name" value="Small_GTPase_Ras-type"/>
</dbReference>
<keyword evidence="1" id="KW-0547">Nucleotide-binding</keyword>
<organism evidence="3 4">
    <name type="scientific">Dentiscutata erythropus</name>
    <dbReference type="NCBI Taxonomy" id="1348616"/>
    <lineage>
        <taxon>Eukaryota</taxon>
        <taxon>Fungi</taxon>
        <taxon>Fungi incertae sedis</taxon>
        <taxon>Mucoromycota</taxon>
        <taxon>Glomeromycotina</taxon>
        <taxon>Glomeromycetes</taxon>
        <taxon>Diversisporales</taxon>
        <taxon>Gigasporaceae</taxon>
        <taxon>Dentiscutata</taxon>
    </lineage>
</organism>
<dbReference type="SMART" id="SM00173">
    <property type="entry name" value="RAS"/>
    <property type="match status" value="1"/>
</dbReference>
<evidence type="ECO:0000313" key="3">
    <source>
        <dbReference type="EMBL" id="CAG8671700.1"/>
    </source>
</evidence>
<evidence type="ECO:0000256" key="1">
    <source>
        <dbReference type="ARBA" id="ARBA00022741"/>
    </source>
</evidence>
<dbReference type="GO" id="GO:0016020">
    <property type="term" value="C:membrane"/>
    <property type="evidence" value="ECO:0007669"/>
    <property type="project" value="InterPro"/>
</dbReference>
<name>A0A9N9EBF9_9GLOM</name>
<gene>
    <name evidence="3" type="ORF">DERYTH_LOCUS11278</name>
</gene>
<dbReference type="SUPFAM" id="SSF52540">
    <property type="entry name" value="P-loop containing nucleoside triphosphate hydrolases"/>
    <property type="match status" value="1"/>
</dbReference>
<evidence type="ECO:0000313" key="4">
    <source>
        <dbReference type="Proteomes" id="UP000789405"/>
    </source>
</evidence>
<dbReference type="PROSITE" id="PS51419">
    <property type="entry name" value="RAB"/>
    <property type="match status" value="1"/>
</dbReference>
<dbReference type="GO" id="GO:0007165">
    <property type="term" value="P:signal transduction"/>
    <property type="evidence" value="ECO:0007669"/>
    <property type="project" value="InterPro"/>
</dbReference>
<dbReference type="SMART" id="SM00174">
    <property type="entry name" value="RHO"/>
    <property type="match status" value="1"/>
</dbReference>
<dbReference type="EMBL" id="CAJVPY010006913">
    <property type="protein sequence ID" value="CAG8671700.1"/>
    <property type="molecule type" value="Genomic_DNA"/>
</dbReference>